<feature type="chain" id="PRO_5012639971" evidence="1">
    <location>
        <begin position="32"/>
        <end position="170"/>
    </location>
</feature>
<feature type="signal peptide" evidence="1">
    <location>
        <begin position="1"/>
        <end position="31"/>
    </location>
</feature>
<evidence type="ECO:0000313" key="2">
    <source>
        <dbReference type="EMBL" id="SKA85906.1"/>
    </source>
</evidence>
<proteinExistence type="predicted"/>
<keyword evidence="3" id="KW-1185">Reference proteome</keyword>
<evidence type="ECO:0000256" key="1">
    <source>
        <dbReference type="SAM" id="SignalP"/>
    </source>
</evidence>
<accession>A0A1T4X8K3</accession>
<name>A0A1T4X8K3_9BACT</name>
<organism evidence="2 3">
    <name type="scientific">Paucidesulfovibrio gracilis DSM 16080</name>
    <dbReference type="NCBI Taxonomy" id="1121449"/>
    <lineage>
        <taxon>Bacteria</taxon>
        <taxon>Pseudomonadati</taxon>
        <taxon>Thermodesulfobacteriota</taxon>
        <taxon>Desulfovibrionia</taxon>
        <taxon>Desulfovibrionales</taxon>
        <taxon>Desulfovibrionaceae</taxon>
        <taxon>Paucidesulfovibrio</taxon>
    </lineage>
</organism>
<dbReference type="STRING" id="1121449.SAMN02745704_01930"/>
<dbReference type="EMBL" id="FUYC01000008">
    <property type="protein sequence ID" value="SKA85906.1"/>
    <property type="molecule type" value="Genomic_DNA"/>
</dbReference>
<keyword evidence="1" id="KW-0732">Signal</keyword>
<evidence type="ECO:0000313" key="3">
    <source>
        <dbReference type="Proteomes" id="UP000190027"/>
    </source>
</evidence>
<dbReference type="AlphaFoldDB" id="A0A1T4X8K3"/>
<dbReference type="OrthoDB" id="9793851at2"/>
<reference evidence="2 3" key="1">
    <citation type="submission" date="2017-02" db="EMBL/GenBank/DDBJ databases">
        <authorList>
            <person name="Peterson S.W."/>
        </authorList>
    </citation>
    <scope>NUCLEOTIDE SEQUENCE [LARGE SCALE GENOMIC DNA]</scope>
    <source>
        <strain evidence="2 3">DSM 16080</strain>
    </source>
</reference>
<sequence>MRPIHHPHPVAVALLAAMLLFPLLLPHPARAGSPGYPDTPAPEFFLGVPFGASMDDIQGLHPVAERLPGNAAKYKNVYYREGEPPTIGEAVILSVAYYFRNDRLRSVVVTAQGDVNAFLLKDQLIDQFGPGRQVGHLYGWTWDTFSVTLGPVPDSELHALTYTLEQAPEE</sequence>
<dbReference type="Proteomes" id="UP000190027">
    <property type="component" value="Unassembled WGS sequence"/>
</dbReference>
<dbReference type="RefSeq" id="WP_078717488.1">
    <property type="nucleotide sequence ID" value="NZ_FUYC01000008.1"/>
</dbReference>
<gene>
    <name evidence="2" type="ORF">SAMN02745704_01930</name>
</gene>
<protein>
    <submittedName>
        <fullName evidence="2">Uncharacterized protein</fullName>
    </submittedName>
</protein>